<feature type="compositionally biased region" description="Basic and acidic residues" evidence="5">
    <location>
        <begin position="225"/>
        <end position="242"/>
    </location>
</feature>
<dbReference type="PANTHER" id="PTHR45798">
    <property type="entry name" value="RING-H2 FINGER PROTEIN ATL61-RELATED-RELATED"/>
    <property type="match status" value="1"/>
</dbReference>
<evidence type="ECO:0000256" key="3">
    <source>
        <dbReference type="ARBA" id="ARBA00022833"/>
    </source>
</evidence>
<dbReference type="AlphaFoldDB" id="A0AAD3CQ77"/>
<keyword evidence="1" id="KW-0479">Metal-binding</keyword>
<keyword evidence="6" id="KW-1133">Transmembrane helix</keyword>
<dbReference type="PROSITE" id="PS50089">
    <property type="entry name" value="ZF_RING_2"/>
    <property type="match status" value="1"/>
</dbReference>
<keyword evidence="6" id="KW-0472">Membrane</keyword>
<dbReference type="EMBL" id="BLLK01000038">
    <property type="protein sequence ID" value="GFH50062.1"/>
    <property type="molecule type" value="Genomic_DNA"/>
</dbReference>
<feature type="region of interest" description="Disordered" evidence="5">
    <location>
        <begin position="216"/>
        <end position="250"/>
    </location>
</feature>
<keyword evidence="3" id="KW-0862">Zinc</keyword>
<dbReference type="SMART" id="SM00184">
    <property type="entry name" value="RING"/>
    <property type="match status" value="1"/>
</dbReference>
<evidence type="ECO:0000256" key="5">
    <source>
        <dbReference type="SAM" id="MobiDB-lite"/>
    </source>
</evidence>
<dbReference type="SUPFAM" id="SSF57850">
    <property type="entry name" value="RING/U-box"/>
    <property type="match status" value="1"/>
</dbReference>
<evidence type="ECO:0000313" key="8">
    <source>
        <dbReference type="EMBL" id="GFH50062.1"/>
    </source>
</evidence>
<dbReference type="Proteomes" id="UP001054902">
    <property type="component" value="Unassembled WGS sequence"/>
</dbReference>
<evidence type="ECO:0000256" key="4">
    <source>
        <dbReference type="PROSITE-ProRule" id="PRU00175"/>
    </source>
</evidence>
<evidence type="ECO:0000256" key="2">
    <source>
        <dbReference type="ARBA" id="ARBA00022771"/>
    </source>
</evidence>
<keyword evidence="2 4" id="KW-0863">Zinc-finger</keyword>
<dbReference type="Pfam" id="PF13639">
    <property type="entry name" value="zf-RING_2"/>
    <property type="match status" value="1"/>
</dbReference>
<dbReference type="InterPro" id="IPR013083">
    <property type="entry name" value="Znf_RING/FYVE/PHD"/>
</dbReference>
<dbReference type="PANTHER" id="PTHR45798:SF97">
    <property type="entry name" value="ALCOHOL-SENSITIVE RING FINGER PROTEIN 1"/>
    <property type="match status" value="1"/>
</dbReference>
<name>A0AAD3CQ77_9STRA</name>
<sequence>MANKNDSVIYLILAAVVIAFILLKYIQKIQAENRNRMISDARTRAVRILQRREMRARGTAFREMNQQEKEERRLLVLTSVLHRRVIQKDSKKDEMENESSLGTILKSALQMTSSQQEDIDDTFKSVESDGFPNKQDIVLLDESNTTKLPEKANEEYNSKICCSICLEKYTVGDEISYSKNPKCDHAFHTECISLWCIKNSLCPLCRNDFVYENGDEENPTTNNESNHDDEQVEEHFSEDHNVQNHGEYSA</sequence>
<feature type="transmembrane region" description="Helical" evidence="6">
    <location>
        <begin position="7"/>
        <end position="26"/>
    </location>
</feature>
<dbReference type="Gene3D" id="3.30.40.10">
    <property type="entry name" value="Zinc/RING finger domain, C3HC4 (zinc finger)"/>
    <property type="match status" value="1"/>
</dbReference>
<evidence type="ECO:0000256" key="1">
    <source>
        <dbReference type="ARBA" id="ARBA00022723"/>
    </source>
</evidence>
<reference evidence="8 9" key="1">
    <citation type="journal article" date="2021" name="Sci. Rep.">
        <title>The genome of the diatom Chaetoceros tenuissimus carries an ancient integrated fragment of an extant virus.</title>
        <authorList>
            <person name="Hongo Y."/>
            <person name="Kimura K."/>
            <person name="Takaki Y."/>
            <person name="Yoshida Y."/>
            <person name="Baba S."/>
            <person name="Kobayashi G."/>
            <person name="Nagasaki K."/>
            <person name="Hano T."/>
            <person name="Tomaru Y."/>
        </authorList>
    </citation>
    <scope>NUCLEOTIDE SEQUENCE [LARGE SCALE GENOMIC DNA]</scope>
    <source>
        <strain evidence="8 9">NIES-3715</strain>
    </source>
</reference>
<protein>
    <recommendedName>
        <fullName evidence="7">RING-type domain-containing protein</fullName>
    </recommendedName>
</protein>
<evidence type="ECO:0000259" key="7">
    <source>
        <dbReference type="PROSITE" id="PS50089"/>
    </source>
</evidence>
<comment type="caution">
    <text evidence="8">The sequence shown here is derived from an EMBL/GenBank/DDBJ whole genome shotgun (WGS) entry which is preliminary data.</text>
</comment>
<keyword evidence="9" id="KW-1185">Reference proteome</keyword>
<dbReference type="InterPro" id="IPR001841">
    <property type="entry name" value="Znf_RING"/>
</dbReference>
<proteinExistence type="predicted"/>
<dbReference type="InterPro" id="IPR052788">
    <property type="entry name" value="RING-type_E3_ligase_ATL"/>
</dbReference>
<evidence type="ECO:0000313" key="9">
    <source>
        <dbReference type="Proteomes" id="UP001054902"/>
    </source>
</evidence>
<evidence type="ECO:0000256" key="6">
    <source>
        <dbReference type="SAM" id="Phobius"/>
    </source>
</evidence>
<gene>
    <name evidence="8" type="ORF">CTEN210_06538</name>
</gene>
<organism evidence="8 9">
    <name type="scientific">Chaetoceros tenuissimus</name>
    <dbReference type="NCBI Taxonomy" id="426638"/>
    <lineage>
        <taxon>Eukaryota</taxon>
        <taxon>Sar</taxon>
        <taxon>Stramenopiles</taxon>
        <taxon>Ochrophyta</taxon>
        <taxon>Bacillariophyta</taxon>
        <taxon>Coscinodiscophyceae</taxon>
        <taxon>Chaetocerotophycidae</taxon>
        <taxon>Chaetocerotales</taxon>
        <taxon>Chaetocerotaceae</taxon>
        <taxon>Chaetoceros</taxon>
    </lineage>
</organism>
<accession>A0AAD3CQ77</accession>
<keyword evidence="6" id="KW-0812">Transmembrane</keyword>
<feature type="domain" description="RING-type" evidence="7">
    <location>
        <begin position="162"/>
        <end position="206"/>
    </location>
</feature>
<dbReference type="GO" id="GO:0008270">
    <property type="term" value="F:zinc ion binding"/>
    <property type="evidence" value="ECO:0007669"/>
    <property type="project" value="UniProtKB-KW"/>
</dbReference>